<protein>
    <submittedName>
        <fullName evidence="1">Uncharacterized protein YtpQ (UPF0354 family)</fullName>
    </submittedName>
</protein>
<comment type="caution">
    <text evidence="1">The sequence shown here is derived from an EMBL/GenBank/DDBJ whole genome shotgun (WGS) entry which is preliminary data.</text>
</comment>
<sequence>MRGAHIIPEKRHPGLEWVRGRLLPQLVPDWLVPGEHRDDRDLAAVRHMGDVAVAFVIDGPGHPVYVDCGLLGSWGVAETDLLAHALANLARTYRPFAHRGKGERLTLVWDAHDGYDAARLLLTRRLCEAAAQVPGSPVIGVPHRDRLVMFGDRDPDFVAEMAELIDYEFNNHPYPVSSQLYTLFGGVLRLYRPDVRQEAVLN</sequence>
<dbReference type="Pfam" id="PF07285">
    <property type="entry name" value="DUF1444"/>
    <property type="match status" value="1"/>
</dbReference>
<name>A0ABS4JV72_9FIRM</name>
<evidence type="ECO:0000313" key="2">
    <source>
        <dbReference type="Proteomes" id="UP001519289"/>
    </source>
</evidence>
<gene>
    <name evidence="1" type="ORF">J2Z79_002881</name>
</gene>
<dbReference type="RefSeq" id="WP_209467550.1">
    <property type="nucleotide sequence ID" value="NZ_JAGGLG010000028.1"/>
</dbReference>
<dbReference type="Proteomes" id="UP001519289">
    <property type="component" value="Unassembled WGS sequence"/>
</dbReference>
<dbReference type="InterPro" id="IPR010838">
    <property type="entry name" value="DUF1444"/>
</dbReference>
<keyword evidence="2" id="KW-1185">Reference proteome</keyword>
<organism evidence="1 2">
    <name type="scientific">Symbiobacterium terraclitae</name>
    <dbReference type="NCBI Taxonomy" id="557451"/>
    <lineage>
        <taxon>Bacteria</taxon>
        <taxon>Bacillati</taxon>
        <taxon>Bacillota</taxon>
        <taxon>Clostridia</taxon>
        <taxon>Eubacteriales</taxon>
        <taxon>Symbiobacteriaceae</taxon>
        <taxon>Symbiobacterium</taxon>
    </lineage>
</organism>
<dbReference type="EMBL" id="JAGGLG010000028">
    <property type="protein sequence ID" value="MBP2019442.1"/>
    <property type="molecule type" value="Genomic_DNA"/>
</dbReference>
<proteinExistence type="predicted"/>
<reference evidence="1 2" key="1">
    <citation type="submission" date="2021-03" db="EMBL/GenBank/DDBJ databases">
        <title>Genomic Encyclopedia of Type Strains, Phase IV (KMG-IV): sequencing the most valuable type-strain genomes for metagenomic binning, comparative biology and taxonomic classification.</title>
        <authorList>
            <person name="Goeker M."/>
        </authorList>
    </citation>
    <scope>NUCLEOTIDE SEQUENCE [LARGE SCALE GENOMIC DNA]</scope>
    <source>
        <strain evidence="1 2">DSM 27138</strain>
    </source>
</reference>
<evidence type="ECO:0000313" key="1">
    <source>
        <dbReference type="EMBL" id="MBP2019442.1"/>
    </source>
</evidence>
<accession>A0ABS4JV72</accession>